<reference evidence="1" key="1">
    <citation type="submission" date="2024-06" db="UniProtKB">
        <authorList>
            <consortium name="RefSeq"/>
        </authorList>
    </citation>
    <scope>NUCLEOTIDE SEQUENCE [LARGE SCALE GENOMIC DNA]</scope>
</reference>
<accession>A0A8B8C471</accession>
<gene>
    <name evidence="2" type="primary">LOC111115821</name>
</gene>
<keyword evidence="1" id="KW-1185">Reference proteome</keyword>
<reference evidence="2" key="2">
    <citation type="submission" date="2025-08" db="UniProtKB">
        <authorList>
            <consortium name="RefSeq"/>
        </authorList>
    </citation>
    <scope>IDENTIFICATION</scope>
    <source>
        <tissue evidence="2">Whole sample</tissue>
    </source>
</reference>
<dbReference type="KEGG" id="cvn:111115821"/>
<organism evidence="1 2">
    <name type="scientific">Crassostrea virginica</name>
    <name type="common">Eastern oyster</name>
    <dbReference type="NCBI Taxonomy" id="6565"/>
    <lineage>
        <taxon>Eukaryota</taxon>
        <taxon>Metazoa</taxon>
        <taxon>Spiralia</taxon>
        <taxon>Lophotrochozoa</taxon>
        <taxon>Mollusca</taxon>
        <taxon>Bivalvia</taxon>
        <taxon>Autobranchia</taxon>
        <taxon>Pteriomorphia</taxon>
        <taxon>Ostreida</taxon>
        <taxon>Ostreoidea</taxon>
        <taxon>Ostreidae</taxon>
        <taxon>Crassostrea</taxon>
    </lineage>
</organism>
<name>A0A8B8C471_CRAVI</name>
<dbReference type="RefSeq" id="XP_022310395.1">
    <property type="nucleotide sequence ID" value="XM_022454687.1"/>
</dbReference>
<dbReference type="AlphaFoldDB" id="A0A8B8C471"/>
<protein>
    <submittedName>
        <fullName evidence="2">Uncharacterized protein LOC111115821</fullName>
    </submittedName>
</protein>
<proteinExistence type="predicted"/>
<dbReference type="OrthoDB" id="10483222at2759"/>
<evidence type="ECO:0000313" key="1">
    <source>
        <dbReference type="Proteomes" id="UP000694844"/>
    </source>
</evidence>
<sequence>MAQFKSNIDRRGEKQSIKSPRFSFWGTSSGFKEDFYFQDLSPLVIPLSPEAVIDRKSYEIGPSRRVHFYNHAREPKYRDYDKIHQYEPNIRDYTIRGYDSYHEYSHVHAYEDPWEYFDYIDYRPHLKRHRSKSKKVQYVKVKSKDK</sequence>
<evidence type="ECO:0000313" key="2">
    <source>
        <dbReference type="RefSeq" id="XP_022310395.1"/>
    </source>
</evidence>
<dbReference type="GeneID" id="111115821"/>
<dbReference type="Proteomes" id="UP000694844">
    <property type="component" value="Chromosome 1"/>
</dbReference>